<organism evidence="1 2">
    <name type="scientific">Eumeta variegata</name>
    <name type="common">Bagworm moth</name>
    <name type="synonym">Eumeta japonica</name>
    <dbReference type="NCBI Taxonomy" id="151549"/>
    <lineage>
        <taxon>Eukaryota</taxon>
        <taxon>Metazoa</taxon>
        <taxon>Ecdysozoa</taxon>
        <taxon>Arthropoda</taxon>
        <taxon>Hexapoda</taxon>
        <taxon>Insecta</taxon>
        <taxon>Pterygota</taxon>
        <taxon>Neoptera</taxon>
        <taxon>Endopterygota</taxon>
        <taxon>Lepidoptera</taxon>
        <taxon>Glossata</taxon>
        <taxon>Ditrysia</taxon>
        <taxon>Tineoidea</taxon>
        <taxon>Psychidae</taxon>
        <taxon>Oiketicinae</taxon>
        <taxon>Eumeta</taxon>
    </lineage>
</organism>
<proteinExistence type="predicted"/>
<sequence>DLIRPVLYGTSTPTAWPPTTASTSRPSTHRRRLYSRRTGYRNCYRSRRFLPQRWHLSTRLL</sequence>
<gene>
    <name evidence="1" type="ORF">EVAR_47082_1</name>
</gene>
<name>A0A4C1YC02_EUMVA</name>
<protein>
    <submittedName>
        <fullName evidence="1">Uncharacterized protein</fullName>
    </submittedName>
</protein>
<evidence type="ECO:0000313" key="1">
    <source>
        <dbReference type="EMBL" id="GBP72504.1"/>
    </source>
</evidence>
<evidence type="ECO:0000313" key="2">
    <source>
        <dbReference type="Proteomes" id="UP000299102"/>
    </source>
</evidence>
<keyword evidence="2" id="KW-1185">Reference proteome</keyword>
<accession>A0A4C1YC02</accession>
<comment type="caution">
    <text evidence="1">The sequence shown here is derived from an EMBL/GenBank/DDBJ whole genome shotgun (WGS) entry which is preliminary data.</text>
</comment>
<dbReference type="Proteomes" id="UP000299102">
    <property type="component" value="Unassembled WGS sequence"/>
</dbReference>
<feature type="non-terminal residue" evidence="1">
    <location>
        <position position="61"/>
    </location>
</feature>
<dbReference type="EMBL" id="BGZK01001148">
    <property type="protein sequence ID" value="GBP72504.1"/>
    <property type="molecule type" value="Genomic_DNA"/>
</dbReference>
<reference evidence="1 2" key="1">
    <citation type="journal article" date="2019" name="Commun. Biol.">
        <title>The bagworm genome reveals a unique fibroin gene that provides high tensile strength.</title>
        <authorList>
            <person name="Kono N."/>
            <person name="Nakamura H."/>
            <person name="Ohtoshi R."/>
            <person name="Tomita M."/>
            <person name="Numata K."/>
            <person name="Arakawa K."/>
        </authorList>
    </citation>
    <scope>NUCLEOTIDE SEQUENCE [LARGE SCALE GENOMIC DNA]</scope>
</reference>
<dbReference type="AlphaFoldDB" id="A0A4C1YC02"/>
<feature type="non-terminal residue" evidence="1">
    <location>
        <position position="1"/>
    </location>
</feature>